<dbReference type="Pfam" id="PF01636">
    <property type="entry name" value="APH"/>
    <property type="match status" value="1"/>
</dbReference>
<proteinExistence type="predicted"/>
<reference evidence="2" key="2">
    <citation type="submission" date="2023-01" db="EMBL/GenBank/DDBJ databases">
        <title>Draft genome sequence of Devosia yakushimensis strain NBRC 103855.</title>
        <authorList>
            <person name="Sun Q."/>
            <person name="Mori K."/>
        </authorList>
    </citation>
    <scope>NUCLEOTIDE SEQUENCE</scope>
    <source>
        <strain evidence="2">NBRC 103855</strain>
    </source>
</reference>
<evidence type="ECO:0000313" key="3">
    <source>
        <dbReference type="Proteomes" id="UP001161406"/>
    </source>
</evidence>
<dbReference type="RefSeq" id="WP_284387080.1">
    <property type="nucleotide sequence ID" value="NZ_BSNG01000001.1"/>
</dbReference>
<dbReference type="InterPro" id="IPR051678">
    <property type="entry name" value="AGP_Transferase"/>
</dbReference>
<sequence>MGKPLISTEHARLALAARWPGISAFSPLVEGEESRAFRFERGGQDFVLRINRDLGGFAKDGLVQRLFGTELPIPEIMLVGQLEDGLGFCISRLARGVTLQALPADGLAPALQPVAALLESMAAVDVGAIEGFGPFDAQGKAPFARWPAFVAAIGDPAHYDWSRVGVEGVAPWLEQVAALSKACPEARHLMHGDFGSNNVLFADGRISGLIDWSEAMVGDGLYDVANILFWRTWLDCMEQQSVFFEVNRPAWLARSDVLRCYQLRIGLDLIYQSALAGDRPMLEWARQRCGDVANF</sequence>
<reference evidence="2" key="1">
    <citation type="journal article" date="2014" name="Int. J. Syst. Evol. Microbiol.">
        <title>Complete genome of a new Firmicutes species belonging to the dominant human colonic microbiota ('Ruminococcus bicirculans') reveals two chromosomes and a selective capacity to utilize plant glucans.</title>
        <authorList>
            <consortium name="NISC Comparative Sequencing Program"/>
            <person name="Wegmann U."/>
            <person name="Louis P."/>
            <person name="Goesmann A."/>
            <person name="Henrissat B."/>
            <person name="Duncan S.H."/>
            <person name="Flint H.J."/>
        </authorList>
    </citation>
    <scope>NUCLEOTIDE SEQUENCE</scope>
    <source>
        <strain evidence="2">NBRC 103855</strain>
    </source>
</reference>
<protein>
    <recommendedName>
        <fullName evidence="1">Aminoglycoside phosphotransferase domain-containing protein</fullName>
    </recommendedName>
</protein>
<gene>
    <name evidence="2" type="ORF">GCM10007913_01900</name>
</gene>
<evidence type="ECO:0000313" key="2">
    <source>
        <dbReference type="EMBL" id="GLQ08258.1"/>
    </source>
</evidence>
<comment type="caution">
    <text evidence="2">The sequence shown here is derived from an EMBL/GenBank/DDBJ whole genome shotgun (WGS) entry which is preliminary data.</text>
</comment>
<dbReference type="PANTHER" id="PTHR21310">
    <property type="entry name" value="AMINOGLYCOSIDE PHOSPHOTRANSFERASE-RELATED-RELATED"/>
    <property type="match status" value="1"/>
</dbReference>
<dbReference type="Gene3D" id="3.30.200.150">
    <property type="match status" value="1"/>
</dbReference>
<evidence type="ECO:0000259" key="1">
    <source>
        <dbReference type="Pfam" id="PF01636"/>
    </source>
</evidence>
<organism evidence="2 3">
    <name type="scientific">Devosia yakushimensis</name>
    <dbReference type="NCBI Taxonomy" id="470028"/>
    <lineage>
        <taxon>Bacteria</taxon>
        <taxon>Pseudomonadati</taxon>
        <taxon>Pseudomonadota</taxon>
        <taxon>Alphaproteobacteria</taxon>
        <taxon>Hyphomicrobiales</taxon>
        <taxon>Devosiaceae</taxon>
        <taxon>Devosia</taxon>
    </lineage>
</organism>
<name>A0ABQ5U8K9_9HYPH</name>
<dbReference type="SUPFAM" id="SSF56112">
    <property type="entry name" value="Protein kinase-like (PK-like)"/>
    <property type="match status" value="1"/>
</dbReference>
<dbReference type="Proteomes" id="UP001161406">
    <property type="component" value="Unassembled WGS sequence"/>
</dbReference>
<dbReference type="InterPro" id="IPR011009">
    <property type="entry name" value="Kinase-like_dom_sf"/>
</dbReference>
<dbReference type="InterPro" id="IPR002575">
    <property type="entry name" value="Aminoglycoside_PTrfase"/>
</dbReference>
<feature type="domain" description="Aminoglycoside phosphotransferase" evidence="1">
    <location>
        <begin position="26"/>
        <end position="237"/>
    </location>
</feature>
<dbReference type="Gene3D" id="3.90.1200.10">
    <property type="match status" value="1"/>
</dbReference>
<dbReference type="EMBL" id="BSNG01000001">
    <property type="protein sequence ID" value="GLQ08258.1"/>
    <property type="molecule type" value="Genomic_DNA"/>
</dbReference>
<keyword evidence="3" id="KW-1185">Reference proteome</keyword>
<accession>A0ABQ5U8K9</accession>